<gene>
    <name evidence="1" type="ORF">niasHS_000843</name>
</gene>
<comment type="caution">
    <text evidence="1">The sequence shown here is derived from an EMBL/GenBank/DDBJ whole genome shotgun (WGS) entry which is preliminary data.</text>
</comment>
<dbReference type="Proteomes" id="UP001620645">
    <property type="component" value="Unassembled WGS sequence"/>
</dbReference>
<evidence type="ECO:0000313" key="2">
    <source>
        <dbReference type="Proteomes" id="UP001620645"/>
    </source>
</evidence>
<organism evidence="1 2">
    <name type="scientific">Heterodera schachtii</name>
    <name type="common">Sugarbeet cyst nematode worm</name>
    <name type="synonym">Tylenchus schachtii</name>
    <dbReference type="NCBI Taxonomy" id="97005"/>
    <lineage>
        <taxon>Eukaryota</taxon>
        <taxon>Metazoa</taxon>
        <taxon>Ecdysozoa</taxon>
        <taxon>Nematoda</taxon>
        <taxon>Chromadorea</taxon>
        <taxon>Rhabditida</taxon>
        <taxon>Tylenchina</taxon>
        <taxon>Tylenchomorpha</taxon>
        <taxon>Tylenchoidea</taxon>
        <taxon>Heteroderidae</taxon>
        <taxon>Heteroderinae</taxon>
        <taxon>Heterodera</taxon>
    </lineage>
</organism>
<keyword evidence="2" id="KW-1185">Reference proteome</keyword>
<dbReference type="InterPro" id="IPR017106">
    <property type="entry name" value="Coatomer_gsu"/>
</dbReference>
<evidence type="ECO:0000313" key="1">
    <source>
        <dbReference type="EMBL" id="KAL3103849.1"/>
    </source>
</evidence>
<dbReference type="EMBL" id="JBICCN010000009">
    <property type="protein sequence ID" value="KAL3103849.1"/>
    <property type="molecule type" value="Genomic_DNA"/>
</dbReference>
<dbReference type="AlphaFoldDB" id="A0ABD2KM44"/>
<name>A0ABD2KM44_HETSC</name>
<dbReference type="PANTHER" id="PTHR10261">
    <property type="entry name" value="COATOMER SUBUNIT GAMMA"/>
    <property type="match status" value="1"/>
</dbReference>
<protein>
    <submittedName>
        <fullName evidence="1">Uncharacterized protein</fullName>
    </submittedName>
</protein>
<sequence>MDYPQAVISCNQTPTLAITTLLKTDAEASVERLMKLIGTFVSEISDEFQAIVDAIHQHHRGGQPERRGLGPVPSVSFYGNCITSAFVEGCEHAALATRVLRLPADDHDQPIDRTPPPTQFWT</sequence>
<proteinExistence type="predicted"/>
<dbReference type="PANTHER" id="PTHR10261:SF0">
    <property type="entry name" value="COATOMER SUBUNIT GAMMA-2"/>
    <property type="match status" value="1"/>
</dbReference>
<accession>A0ABD2KM44</accession>
<reference evidence="1 2" key="1">
    <citation type="submission" date="2024-10" db="EMBL/GenBank/DDBJ databases">
        <authorList>
            <person name="Kim D."/>
        </authorList>
    </citation>
    <scope>NUCLEOTIDE SEQUENCE [LARGE SCALE GENOMIC DNA]</scope>
    <source>
        <strain evidence="1">Taebaek</strain>
    </source>
</reference>